<name>A0A9X2FJL2_9LACO</name>
<dbReference type="AlphaFoldDB" id="A0A9X2FJL2"/>
<proteinExistence type="predicted"/>
<dbReference type="EMBL" id="JAIULA010000010">
    <property type="protein sequence ID" value="MCP0886927.1"/>
    <property type="molecule type" value="Genomic_DNA"/>
</dbReference>
<dbReference type="Pfam" id="PF19591">
    <property type="entry name" value="DUF6096"/>
    <property type="match status" value="1"/>
</dbReference>
<sequence>MATKKAMKEFQLGDLTLELKLTTQDMVAIEARLGNRSLMSLFMDGDGAKMPSIKDCLIFLQGANQVHGVTDEKIAQAFEKFLQAGNSPIDLITVISEVLQESGFFGKKVTQSKTNSVLQLEK</sequence>
<protein>
    <submittedName>
        <fullName evidence="1">DUF6096 family protein</fullName>
    </submittedName>
</protein>
<dbReference type="InterPro" id="IPR046078">
    <property type="entry name" value="DUF6096"/>
</dbReference>
<keyword evidence="2" id="KW-1185">Reference proteome</keyword>
<gene>
    <name evidence="1" type="ORF">LB941_06220</name>
</gene>
<dbReference type="Proteomes" id="UP001139006">
    <property type="component" value="Unassembled WGS sequence"/>
</dbReference>
<dbReference type="RefSeq" id="WP_253360397.1">
    <property type="nucleotide sequence ID" value="NZ_JAIULA010000010.1"/>
</dbReference>
<evidence type="ECO:0000313" key="2">
    <source>
        <dbReference type="Proteomes" id="UP001139006"/>
    </source>
</evidence>
<reference evidence="1 2" key="1">
    <citation type="journal article" date="2023" name="Int. J. Syst. Evol. Microbiol.">
        <title>Ligilactobacillus ubinensis sp. nov., a novel species isolated from the wild ferment of a durian fruit (Durio zibethinus).</title>
        <authorList>
            <person name="Heng Y.C."/>
            <person name="Menon N."/>
            <person name="Chen B."/>
            <person name="Loo B.Z.L."/>
            <person name="Wong G.W.J."/>
            <person name="Lim A.C.H."/>
            <person name="Silvaraju S."/>
            <person name="Kittelmann S."/>
        </authorList>
    </citation>
    <scope>NUCLEOTIDE SEQUENCE [LARGE SCALE GENOMIC DNA]</scope>
    <source>
        <strain evidence="1 2">WILCCON 0076</strain>
    </source>
</reference>
<comment type="caution">
    <text evidence="1">The sequence shown here is derived from an EMBL/GenBank/DDBJ whole genome shotgun (WGS) entry which is preliminary data.</text>
</comment>
<evidence type="ECO:0000313" key="1">
    <source>
        <dbReference type="EMBL" id="MCP0886927.1"/>
    </source>
</evidence>
<accession>A0A9X2FJL2</accession>
<organism evidence="1 2">
    <name type="scientific">Ligilactobacillus ubinensis</name>
    <dbReference type="NCBI Taxonomy" id="2876789"/>
    <lineage>
        <taxon>Bacteria</taxon>
        <taxon>Bacillati</taxon>
        <taxon>Bacillota</taxon>
        <taxon>Bacilli</taxon>
        <taxon>Lactobacillales</taxon>
        <taxon>Lactobacillaceae</taxon>
        <taxon>Ligilactobacillus</taxon>
    </lineage>
</organism>